<dbReference type="GO" id="GO:0031175">
    <property type="term" value="P:neuron projection development"/>
    <property type="evidence" value="ECO:0007669"/>
    <property type="project" value="TreeGrafter"/>
</dbReference>
<dbReference type="Gene3D" id="2.60.40.10">
    <property type="entry name" value="Immunoglobulins"/>
    <property type="match status" value="12"/>
</dbReference>
<dbReference type="CDD" id="cd00054">
    <property type="entry name" value="EGF_CA"/>
    <property type="match status" value="1"/>
</dbReference>
<dbReference type="InterPro" id="IPR050991">
    <property type="entry name" value="ECM_Regulatory_Proteins"/>
</dbReference>
<feature type="domain" description="Fibronectin type-III" evidence="12">
    <location>
        <begin position="1595"/>
        <end position="1681"/>
    </location>
</feature>
<evidence type="ECO:0000313" key="15">
    <source>
        <dbReference type="RefSeq" id="XP_010794497.1"/>
    </source>
</evidence>
<dbReference type="PROSITE" id="PS00022">
    <property type="entry name" value="EGF_1"/>
    <property type="match status" value="5"/>
</dbReference>
<evidence type="ECO:0000256" key="6">
    <source>
        <dbReference type="ARBA" id="ARBA00022729"/>
    </source>
</evidence>
<dbReference type="Pfam" id="PF23106">
    <property type="entry name" value="EGF_Teneurin"/>
    <property type="match status" value="4"/>
</dbReference>
<feature type="domain" description="Fibronectin type-III" evidence="12">
    <location>
        <begin position="1324"/>
        <end position="1414"/>
    </location>
</feature>
<dbReference type="Gene3D" id="3.90.215.10">
    <property type="entry name" value="Gamma Fibrinogen, chain A, domain 1"/>
    <property type="match status" value="1"/>
</dbReference>
<comment type="similarity">
    <text evidence="2">Belongs to the tenascin family.</text>
</comment>
<dbReference type="SMART" id="SM00186">
    <property type="entry name" value="FBG"/>
    <property type="match status" value="1"/>
</dbReference>
<keyword evidence="14" id="KW-1185">Reference proteome</keyword>
<dbReference type="CDD" id="cd00087">
    <property type="entry name" value="FReD"/>
    <property type="match status" value="1"/>
</dbReference>
<dbReference type="SUPFAM" id="SSF49265">
    <property type="entry name" value="Fibronectin type III"/>
    <property type="match status" value="9"/>
</dbReference>
<dbReference type="Gene3D" id="2.20.25.10">
    <property type="match status" value="1"/>
</dbReference>
<dbReference type="Proteomes" id="UP000504611">
    <property type="component" value="Unplaced"/>
</dbReference>
<keyword evidence="7" id="KW-0677">Repeat</keyword>
<feature type="domain" description="Fibronectin type-III" evidence="12">
    <location>
        <begin position="774"/>
        <end position="863"/>
    </location>
</feature>
<evidence type="ECO:0000256" key="7">
    <source>
        <dbReference type="ARBA" id="ARBA00022737"/>
    </source>
</evidence>
<dbReference type="CDD" id="cd00063">
    <property type="entry name" value="FN3"/>
    <property type="match status" value="12"/>
</dbReference>
<dbReference type="Gene3D" id="2.10.25.10">
    <property type="entry name" value="Laminin"/>
    <property type="match status" value="13"/>
</dbReference>
<dbReference type="InterPro" id="IPR041161">
    <property type="entry name" value="EGF_Tenascin"/>
</dbReference>
<feature type="signal peptide" evidence="11">
    <location>
        <begin position="1"/>
        <end position="21"/>
    </location>
</feature>
<dbReference type="Pfam" id="PF18720">
    <property type="entry name" value="EGF_Tenascin"/>
    <property type="match status" value="1"/>
</dbReference>
<evidence type="ECO:0000256" key="8">
    <source>
        <dbReference type="ARBA" id="ARBA00023157"/>
    </source>
</evidence>
<evidence type="ECO:0000256" key="2">
    <source>
        <dbReference type="ARBA" id="ARBA00008673"/>
    </source>
</evidence>
<keyword evidence="9" id="KW-0325">Glycoprotein</keyword>
<dbReference type="InterPro" id="IPR036116">
    <property type="entry name" value="FN3_sf"/>
</dbReference>
<feature type="domain" description="Fibronectin type-III" evidence="12">
    <location>
        <begin position="864"/>
        <end position="957"/>
    </location>
</feature>
<evidence type="ECO:0000259" key="12">
    <source>
        <dbReference type="PROSITE" id="PS50853"/>
    </source>
</evidence>
<dbReference type="InterPro" id="IPR003961">
    <property type="entry name" value="FN3_dom"/>
</dbReference>
<feature type="domain" description="Fibronectin type-III" evidence="12">
    <location>
        <begin position="958"/>
        <end position="1044"/>
    </location>
</feature>
<feature type="domain" description="Fibrinogen C-terminal" evidence="13">
    <location>
        <begin position="1768"/>
        <end position="1983"/>
    </location>
</feature>
<dbReference type="FunFam" id="3.90.215.10:FF:000001">
    <property type="entry name" value="Tenascin isoform 1"/>
    <property type="match status" value="1"/>
</dbReference>
<evidence type="ECO:0000256" key="9">
    <source>
        <dbReference type="ARBA" id="ARBA00023180"/>
    </source>
</evidence>
<feature type="domain" description="Fibronectin type-III" evidence="12">
    <location>
        <begin position="1087"/>
        <end position="1178"/>
    </location>
</feature>
<feature type="region of interest" description="Disordered" evidence="10">
    <location>
        <begin position="1200"/>
        <end position="1219"/>
    </location>
</feature>
<dbReference type="InterPro" id="IPR014716">
    <property type="entry name" value="Fibrinogen_a/b/g_C_1"/>
</dbReference>
<evidence type="ECO:0000256" key="4">
    <source>
        <dbReference type="ARBA" id="ARBA00022530"/>
    </source>
</evidence>
<dbReference type="GO" id="GO:0005615">
    <property type="term" value="C:extracellular space"/>
    <property type="evidence" value="ECO:0007669"/>
    <property type="project" value="TreeGrafter"/>
</dbReference>
<feature type="domain" description="Fibronectin type-III" evidence="12">
    <location>
        <begin position="1231"/>
        <end position="1321"/>
    </location>
</feature>
<dbReference type="OrthoDB" id="442731at2759"/>
<sequence>MGARGLLGCLLLTALLSLSNAGLVKKILRHRRQTLESPKKGHNITLPSADRPVVFNHVYNINVPASALCTVDVDAPESTDLHPTNATVVSGLPGTEHTVNGENQIVFTHRINIPRRACGCTDGMPGLKELLSRLEMLEGEVSTLRDQCGSSQVTGKLGTKPYCNGHGNYSTEICGCICEPGWKPPNCSEPECPNDCHDRGLCVGGKCVCFKGFTGKDCALDDCPVDCGTYGQCVGGECICSYGYYGEDCSQTKCLNNCQDRGRCEDGDCVCDEPWTGPDCSELICPKDCYDRGRCVNGTCYCDEGFTGEDCGEHTCPNNCLSNGYCVDGKCVCAAGFNGEDCSRVICLNDCNDRGTCFNGMCICDAGYQGADCSQLACLNNCNNRGQCINGQCDCDVGFQGDDCSELSCPNDCRHRGRCVNGQCVCEEGFAGEDCSIRTCPSNCYGRGECIKGRCVCHSGFTGEDCAELSCPNNCQNRGRCIDGQCVCDEGFSGEACGQKACPNDCLARGNCVDGKCICPEGYSGDDCSVHTCPGDCNNRGRCINGKCTCEAGYEGESCADLSCPNNCQDKGRCENGQCVCDEGYIGEDCSEVSPPKDLTVGEVTPDTVDLNWENEMLVTEYLVTYVPTRPGGLQQEFIVPGDKTVATVKELEPGIEYLISVYAVLSNKKSIPVSARVATVLPKPEGLIFKSVRESSVEVMWDQVDISFDGWEIYFRNTKEENGKIVSTLPPDQNQFIQSGLGPGQEYEVSVNIIKNNTRGPQTTEKVMTKIDGPRQVEVKDVTDSSALVSWSLPVAPMDRLTLAYSPSSEPSQEAIVGVSIPETQYSIDSLKPDTEYTVSLISRSRDVSSDPVIATFTTALDAPKDLKAVSQTEESITLQWTNSQADVGNYLVKYTPLSGATHGEELFPRGPGDTTKATITGLKPGTEYGIGVTAVKNDRESFPATTNAATDIDPPRDFKGMESTETSLTLSWQKPQAKVGAYSLVYVSRDGQVEEVEIPPTETSHVLYNLIPGMSYTVTLAAERGLKRSTPVTLSATTATFTFYLADSDDRDLTTPSGSEDNVISFVHLDPSESQFSVETEPEDEHGKLTISGITPDGFDLSWELKTHSVYDSLAVEYKDTQRLWDVREVQLPGDATGFRIEGLNASKEYQIKLYGNINSQRSSLLEAVAVTAPKPTSPDVLMMSVKDAPTTALDTEAVRNPDPLRPLNTSDTEVMSSGAEPESSILEVLGDLTVNVSSTGLSLAWSAPDEAFESFLVELRAPSGPTEAHVTTTLPGSVRKAEIEGLSPSTKYNITVQGLVEGKRSLPLTVFATTAEELKPMVGNLTISDITWDGFTASWSPLGGEFESFVIEVTNLDNFEESQNLSLSGDAFSLGLSRLNPNTSYMVGLFGMYQGSFLEPVYTEATTVHLPVLGELYISNLTSESFTISWNGTDGKFDGYILEIIDSDWLTEPKEYNISHNAKSHDVKGLRPTTDYVAYFYGTYKGSRTSAVSIVASTGLSTPNGLSFSEVMDSSAVVHWSMPRFPVDNYRITYVPFEGGSPLMVTVDGDVFEALLPNMSPGRKYQVTVSAMKGLEESDPNTDTVITALDRPQGLTAANVTDTSALLLWQPSVASVDGYIITYSADSVSPVVEHVSGNTVEFEMGSLVPATHYTVGVHAMRDAQKSDPADTEFTTDVDPPRDLRAINVQTDGATLTWKPPQAAVTGYILTFDSADGVIREVVLSPTASSYNMAQLTDSTEYNVKLQAIAGPQRSRYVTTVFTTIGQLYRHAKDCAEILLNGETTSGLYTISVGGEESQPIQVYCDMTTDGGGWMVFLRRQNGKLEFFRNWKNYTAGFGNMSDEFWLGLSNLHKITNSGHYDLRVDMRDEGESVYAQYDKFTIAEPRTRYKVYMGAYSGTAGDSMTYHQGRPFSTYDNDNDIAVTNCALSYKGAFWYKNCHRVNLMGKYGDLSHSKGINWFHWKGHEHSIEFAEMKIRPANFRNVENRKKRS</sequence>
<dbReference type="InterPro" id="IPR013783">
    <property type="entry name" value="Ig-like_fold"/>
</dbReference>
<dbReference type="SUPFAM" id="SSF56496">
    <property type="entry name" value="Fibrinogen C-terminal domain-like"/>
    <property type="match status" value="1"/>
</dbReference>
<keyword evidence="6 11" id="KW-0732">Signal</keyword>
<name>A0A6I9Q0U8_9TELE</name>
<dbReference type="SMART" id="SM00060">
    <property type="entry name" value="FN3"/>
    <property type="match status" value="12"/>
</dbReference>
<dbReference type="PROSITE" id="PS01186">
    <property type="entry name" value="EGF_2"/>
    <property type="match status" value="5"/>
</dbReference>
<dbReference type="PROSITE" id="PS50853">
    <property type="entry name" value="FN3"/>
    <property type="match status" value="11"/>
</dbReference>
<keyword evidence="8" id="KW-1015">Disulfide bond</keyword>
<evidence type="ECO:0000313" key="14">
    <source>
        <dbReference type="Proteomes" id="UP000504611"/>
    </source>
</evidence>
<dbReference type="InterPro" id="IPR000742">
    <property type="entry name" value="EGF"/>
</dbReference>
<keyword evidence="4" id="KW-0272">Extracellular matrix</keyword>
<dbReference type="CTD" id="100149028"/>
<feature type="domain" description="Fibronectin type-III" evidence="12">
    <location>
        <begin position="1505"/>
        <end position="1594"/>
    </location>
</feature>
<organism evidence="14 15">
    <name type="scientific">Notothenia coriiceps</name>
    <name type="common">black rockcod</name>
    <dbReference type="NCBI Taxonomy" id="8208"/>
    <lineage>
        <taxon>Eukaryota</taxon>
        <taxon>Metazoa</taxon>
        <taxon>Chordata</taxon>
        <taxon>Craniata</taxon>
        <taxon>Vertebrata</taxon>
        <taxon>Euteleostomi</taxon>
        <taxon>Actinopterygii</taxon>
        <taxon>Neopterygii</taxon>
        <taxon>Teleostei</taxon>
        <taxon>Neoteleostei</taxon>
        <taxon>Acanthomorphata</taxon>
        <taxon>Eupercaria</taxon>
        <taxon>Perciformes</taxon>
        <taxon>Notothenioidei</taxon>
        <taxon>Nototheniidae</taxon>
        <taxon>Notothenia</taxon>
    </lineage>
</organism>
<feature type="domain" description="Fibronectin type-III" evidence="12">
    <location>
        <begin position="1682"/>
        <end position="1770"/>
    </location>
</feature>
<dbReference type="GeneID" id="104966874"/>
<feature type="chain" id="PRO_5026714338" evidence="11">
    <location>
        <begin position="22"/>
        <end position="1994"/>
    </location>
</feature>
<dbReference type="PANTHER" id="PTHR46708:SF1">
    <property type="entry name" value="TENASCIN"/>
    <property type="match status" value="1"/>
</dbReference>
<dbReference type="Pfam" id="PF00041">
    <property type="entry name" value="fn3"/>
    <property type="match status" value="10"/>
</dbReference>
<proteinExistence type="inferred from homology"/>
<feature type="domain" description="Fibronectin type-III" evidence="12">
    <location>
        <begin position="595"/>
        <end position="684"/>
    </location>
</feature>
<evidence type="ECO:0000256" key="10">
    <source>
        <dbReference type="SAM" id="MobiDB-lite"/>
    </source>
</evidence>
<evidence type="ECO:0000259" key="13">
    <source>
        <dbReference type="PROSITE" id="PS51406"/>
    </source>
</evidence>
<dbReference type="FunFam" id="2.10.25.10:FF:000001">
    <property type="entry name" value="Tenascin C"/>
    <property type="match status" value="12"/>
</dbReference>
<evidence type="ECO:0000256" key="3">
    <source>
        <dbReference type="ARBA" id="ARBA00022525"/>
    </source>
</evidence>
<keyword evidence="3" id="KW-0964">Secreted</keyword>
<dbReference type="FunFam" id="2.60.40.10:FF:000099">
    <property type="entry name" value="Fibronectin 1"/>
    <property type="match status" value="2"/>
</dbReference>
<accession>A0A6I9Q0U8</accession>
<dbReference type="InterPro" id="IPR036056">
    <property type="entry name" value="Fibrinogen-like_C"/>
</dbReference>
<dbReference type="PROSITE" id="PS51406">
    <property type="entry name" value="FIBRINOGEN_C_2"/>
    <property type="match status" value="1"/>
</dbReference>
<dbReference type="PANTHER" id="PTHR46708">
    <property type="entry name" value="TENASCIN"/>
    <property type="match status" value="1"/>
</dbReference>
<dbReference type="Pfam" id="PF00147">
    <property type="entry name" value="Fibrinogen_C"/>
    <property type="match status" value="1"/>
</dbReference>
<reference evidence="15" key="1">
    <citation type="submission" date="2025-08" db="UniProtKB">
        <authorList>
            <consortium name="RefSeq"/>
        </authorList>
    </citation>
    <scope>IDENTIFICATION</scope>
    <source>
        <tissue evidence="15">Muscle</tissue>
    </source>
</reference>
<gene>
    <name evidence="15" type="primary">tnca</name>
</gene>
<dbReference type="RefSeq" id="XP_010794497.1">
    <property type="nucleotide sequence ID" value="XM_010796195.1"/>
</dbReference>
<dbReference type="GO" id="GO:0030155">
    <property type="term" value="P:regulation of cell adhesion"/>
    <property type="evidence" value="ECO:0007669"/>
    <property type="project" value="TreeGrafter"/>
</dbReference>
<dbReference type="SMART" id="SM00181">
    <property type="entry name" value="EGF"/>
    <property type="match status" value="13"/>
</dbReference>
<feature type="domain" description="Fibronectin type-III" evidence="12">
    <location>
        <begin position="1415"/>
        <end position="1504"/>
    </location>
</feature>
<dbReference type="InterPro" id="IPR002181">
    <property type="entry name" value="Fibrinogen_a/b/g_C_dom"/>
</dbReference>
<evidence type="ECO:0000256" key="11">
    <source>
        <dbReference type="SAM" id="SignalP"/>
    </source>
</evidence>
<evidence type="ECO:0000256" key="5">
    <source>
        <dbReference type="ARBA" id="ARBA00022536"/>
    </source>
</evidence>
<dbReference type="NCBIfam" id="NF040941">
    <property type="entry name" value="GGGWT_bact"/>
    <property type="match status" value="1"/>
</dbReference>
<dbReference type="Pfam" id="PF25024">
    <property type="entry name" value="EGF_TEN"/>
    <property type="match status" value="1"/>
</dbReference>
<keyword evidence="5" id="KW-0245">EGF-like domain</keyword>
<protein>
    <submittedName>
        <fullName evidence="15">Tenascin isoform X5</fullName>
    </submittedName>
</protein>
<evidence type="ECO:0000256" key="1">
    <source>
        <dbReference type="ARBA" id="ARBA00004498"/>
    </source>
</evidence>
<comment type="subcellular location">
    <subcellularLocation>
        <location evidence="1">Secreted</location>
        <location evidence="1">Extracellular space</location>
        <location evidence="1">Extracellular matrix</location>
    </subcellularLocation>
</comment>